<name>A0A835MUS5_9ROSI</name>
<evidence type="ECO:0000313" key="1">
    <source>
        <dbReference type="EMBL" id="KAF9679672.1"/>
    </source>
</evidence>
<organism evidence="1 2">
    <name type="scientific">Salix dunnii</name>
    <dbReference type="NCBI Taxonomy" id="1413687"/>
    <lineage>
        <taxon>Eukaryota</taxon>
        <taxon>Viridiplantae</taxon>
        <taxon>Streptophyta</taxon>
        <taxon>Embryophyta</taxon>
        <taxon>Tracheophyta</taxon>
        <taxon>Spermatophyta</taxon>
        <taxon>Magnoliopsida</taxon>
        <taxon>eudicotyledons</taxon>
        <taxon>Gunneridae</taxon>
        <taxon>Pentapetalae</taxon>
        <taxon>rosids</taxon>
        <taxon>fabids</taxon>
        <taxon>Malpighiales</taxon>
        <taxon>Salicaceae</taxon>
        <taxon>Saliceae</taxon>
        <taxon>Salix</taxon>
    </lineage>
</organism>
<reference evidence="1 2" key="1">
    <citation type="submission" date="2020-10" db="EMBL/GenBank/DDBJ databases">
        <title>Plant Genome Project.</title>
        <authorList>
            <person name="Zhang R.-G."/>
        </authorList>
    </citation>
    <scope>NUCLEOTIDE SEQUENCE [LARGE SCALE GENOMIC DNA]</scope>
    <source>
        <strain evidence="1">FAFU-HL-1</strain>
        <tissue evidence="1">Leaf</tissue>
    </source>
</reference>
<evidence type="ECO:0000313" key="2">
    <source>
        <dbReference type="Proteomes" id="UP000657918"/>
    </source>
</evidence>
<accession>A0A835MUS5</accession>
<comment type="caution">
    <text evidence="1">The sequence shown here is derived from an EMBL/GenBank/DDBJ whole genome shotgun (WGS) entry which is preliminary data.</text>
</comment>
<sequence>MGKPALLGCHKLGNYSIPLLDDQQFHAFHSLNPNRNSCLPRVYGNICNMAVVTYNYNFSSGFRGRRARSNRGLIKAPLILEFLEPLMNDVNARLYMNIKQPTRRKH</sequence>
<gene>
    <name evidence="1" type="ORF">SADUNF_Sadunf06G0038900</name>
</gene>
<keyword evidence="2" id="KW-1185">Reference proteome</keyword>
<proteinExistence type="predicted"/>
<dbReference type="Proteomes" id="UP000657918">
    <property type="component" value="Unassembled WGS sequence"/>
</dbReference>
<dbReference type="AlphaFoldDB" id="A0A835MUS5"/>
<dbReference type="EMBL" id="JADGMS010000006">
    <property type="protein sequence ID" value="KAF9679672.1"/>
    <property type="molecule type" value="Genomic_DNA"/>
</dbReference>
<protein>
    <submittedName>
        <fullName evidence="1">Uncharacterized protein</fullName>
    </submittedName>
</protein>